<organism evidence="4 5">
    <name type="scientific">Phaeodactylibacter xiamenensis</name>
    <dbReference type="NCBI Taxonomy" id="1524460"/>
    <lineage>
        <taxon>Bacteria</taxon>
        <taxon>Pseudomonadati</taxon>
        <taxon>Bacteroidota</taxon>
        <taxon>Saprospiria</taxon>
        <taxon>Saprospirales</taxon>
        <taxon>Haliscomenobacteraceae</taxon>
        <taxon>Phaeodactylibacter</taxon>
    </lineage>
</organism>
<evidence type="ECO:0000259" key="3">
    <source>
        <dbReference type="Pfam" id="PF07593"/>
    </source>
</evidence>
<dbReference type="SUPFAM" id="SSF69318">
    <property type="entry name" value="Integrin alpha N-terminal domain"/>
    <property type="match status" value="2"/>
</dbReference>
<dbReference type="OrthoDB" id="9816120at2"/>
<dbReference type="AlphaFoldDB" id="A0A098S720"/>
<dbReference type="STRING" id="1524460.IX84_12205"/>
<feature type="domain" description="ASPIC/UnbV" evidence="3">
    <location>
        <begin position="529"/>
        <end position="595"/>
    </location>
</feature>
<dbReference type="RefSeq" id="WP_052515961.1">
    <property type="nucleotide sequence ID" value="NZ_JBKAGJ010000012.1"/>
</dbReference>
<evidence type="ECO:0000313" key="5">
    <source>
        <dbReference type="Proteomes" id="UP000029736"/>
    </source>
</evidence>
<accession>A0A098S720</accession>
<feature type="chain" id="PRO_5001947710" description="ASPIC/UnbV domain-containing protein" evidence="2">
    <location>
        <begin position="23"/>
        <end position="1089"/>
    </location>
</feature>
<dbReference type="Pfam" id="PF07593">
    <property type="entry name" value="UnbV_ASPIC"/>
    <property type="match status" value="1"/>
</dbReference>
<evidence type="ECO:0000256" key="2">
    <source>
        <dbReference type="SAM" id="SignalP"/>
    </source>
</evidence>
<keyword evidence="1 2" id="KW-0732">Signal</keyword>
<dbReference type="PROSITE" id="PS51257">
    <property type="entry name" value="PROKAR_LIPOPROTEIN"/>
    <property type="match status" value="1"/>
</dbReference>
<feature type="signal peptide" evidence="2">
    <location>
        <begin position="1"/>
        <end position="22"/>
    </location>
</feature>
<reference evidence="4 5" key="1">
    <citation type="journal article" date="2014" name="Int. J. Syst. Evol. Microbiol.">
        <title>Phaeodactylibacter xiamenensis gen. nov., sp. nov., a member of the family Saprospiraceae isolated from the marine alga Phaeodactylum tricornutum.</title>
        <authorList>
            <person name="Chen Z.Jr."/>
            <person name="Lei X."/>
            <person name="Lai Q."/>
            <person name="Li Y."/>
            <person name="Zhang B."/>
            <person name="Zhang J."/>
            <person name="Zhang H."/>
            <person name="Yang L."/>
            <person name="Zheng W."/>
            <person name="Tian Y."/>
            <person name="Yu Z."/>
            <person name="Xu H.Jr."/>
            <person name="Zheng T."/>
        </authorList>
    </citation>
    <scope>NUCLEOTIDE SEQUENCE [LARGE SCALE GENOMIC DNA]</scope>
    <source>
        <strain evidence="4 5">KD52</strain>
    </source>
</reference>
<evidence type="ECO:0000313" key="4">
    <source>
        <dbReference type="EMBL" id="KGE87886.1"/>
    </source>
</evidence>
<dbReference type="Gene3D" id="2.130.10.130">
    <property type="entry name" value="Integrin alpha, N-terminal"/>
    <property type="match status" value="3"/>
</dbReference>
<proteinExistence type="predicted"/>
<keyword evidence="5" id="KW-1185">Reference proteome</keyword>
<dbReference type="InterPro" id="IPR028994">
    <property type="entry name" value="Integrin_alpha_N"/>
</dbReference>
<dbReference type="Pfam" id="PF13517">
    <property type="entry name" value="FG-GAP_3"/>
    <property type="match status" value="4"/>
</dbReference>
<protein>
    <recommendedName>
        <fullName evidence="3">ASPIC/UnbV domain-containing protein</fullName>
    </recommendedName>
</protein>
<dbReference type="PANTHER" id="PTHR16026">
    <property type="entry name" value="CARTILAGE ACIDIC PROTEIN 1"/>
    <property type="match status" value="1"/>
</dbReference>
<sequence>MNKVGFFQGLAVLLLWSLSACGGDPSSSGETAPGTMRTLGPEETGISFVNQLSDNLDRNIIEYLYYYNGGGVAVGDINNDGLEDLFFTANEQPDKLYLNKGNLQFEDITAQAGILADDAWSTGVAMVDVNNDGYLDIHVCKVGVGVMPAAHNLLYLNQQDGTFKESSKDLGLNIQAFSTQACFLDYDLDGDLDLYLLNHNVHSVRSYGSIKKRKETDPLAGDRFFENRVNEAEGQFVDVTASTGIYSSPLGYGLAISAADLNGDGYTDIYIGNDFHENDYIYLNNGDKTFREVIKDWTDHTTQFSMGVDIADLNNDQLPDIFSTDMLPFDEEIYLKSGGEDTDQLKRIKADLGYEEQYARNHLQLNSGKAYFTDLALQTRTFATDWSWGVLLQDFDNNGWKDIFITNGIVKRPNDLDYINYLNSEAIAKLDEDDPERTRKLIEKLPSEKLHNILFLQQSELEFTNLESSRVGTPTFSNGVAYADLDKDGYLEAVVNNINEPAQILTWKDRAAGGNYLSLHLKNSAGTTALGTKVYVYAGGRTLYQELQVVKGYQSSVSHRLHFGLGDVSQIDSVRIIWPGQGTQVLSELSVNQHLEVERPAADALIAAGGNPVEAQAFEVFPLQHEENPYEDYEKEKLMPERLSQEGPAVLYEDLNADGIKDLLIGGAHGYPMRLLQGQADGSFQNLEVDAFTRDAGYEDASFAVIDFDADGDLDIYAVSGGGAAKELEKALEDRLYLNNGNMDFRRVALSLPHTNGSVVAVADFNKDGYEDLFVGARSIPGSYGLSPYSFILTNKQGRGVDIAYKQRFGMVTDAKWADFDQDDDLDLIICGDWMPVTILENDGEGALEYLPEEANGPALTGFWTKLAVADVNQDGQLDIFAGNLGTNSLMQASPEAPVKLYLGDFDENGFVDPLVFFQYYDRYVPLGSKDKLLSQLPGLKKDFVSYSKYAEVASFEALLPEGQKFLVEEKQAEILQSMLFLSTADGGYEAQPLPAQAQWGTIQDLWWEEDARQLYYISSNAELMAVHGNSQSARGGVLGDYDAAASAFKTVQSLDLPRGVQARALLPVSGRQLLLITNNDYPYLLSSR</sequence>
<dbReference type="PANTHER" id="PTHR16026:SF0">
    <property type="entry name" value="CARTILAGE ACIDIC PROTEIN 1"/>
    <property type="match status" value="1"/>
</dbReference>
<dbReference type="InterPro" id="IPR013517">
    <property type="entry name" value="FG-GAP"/>
</dbReference>
<comment type="caution">
    <text evidence="4">The sequence shown here is derived from an EMBL/GenBank/DDBJ whole genome shotgun (WGS) entry which is preliminary data.</text>
</comment>
<dbReference type="Proteomes" id="UP000029736">
    <property type="component" value="Unassembled WGS sequence"/>
</dbReference>
<dbReference type="EMBL" id="JPOS01000029">
    <property type="protein sequence ID" value="KGE87886.1"/>
    <property type="molecule type" value="Genomic_DNA"/>
</dbReference>
<gene>
    <name evidence="4" type="ORF">IX84_12205</name>
</gene>
<dbReference type="InterPro" id="IPR027039">
    <property type="entry name" value="Crtac1"/>
</dbReference>
<evidence type="ECO:0000256" key="1">
    <source>
        <dbReference type="ARBA" id="ARBA00022729"/>
    </source>
</evidence>
<dbReference type="Pfam" id="PF01839">
    <property type="entry name" value="FG-GAP"/>
    <property type="match status" value="1"/>
</dbReference>
<name>A0A098S720_9BACT</name>
<dbReference type="InterPro" id="IPR011519">
    <property type="entry name" value="UnbV_ASPIC"/>
</dbReference>